<dbReference type="PROSITE" id="PS51257">
    <property type="entry name" value="PROKAR_LIPOPROTEIN"/>
    <property type="match status" value="1"/>
</dbReference>
<dbReference type="InterPro" id="IPR014094">
    <property type="entry name" value="LpoB"/>
</dbReference>
<dbReference type="NCBIfam" id="TIGR02722">
    <property type="entry name" value="lp"/>
    <property type="match status" value="1"/>
</dbReference>
<gene>
    <name evidence="3" type="primary">lpoB</name>
    <name evidence="3" type="ORF">F4W18_08555</name>
</gene>
<keyword evidence="4" id="KW-1185">Reference proteome</keyword>
<protein>
    <recommendedName>
        <fullName evidence="1">Penicillin-binding protein activator LpoB</fullName>
    </recommendedName>
</protein>
<feature type="signal peptide" evidence="2">
    <location>
        <begin position="1"/>
        <end position="24"/>
    </location>
</feature>
<reference evidence="3 4" key="1">
    <citation type="submission" date="2019-09" db="EMBL/GenBank/DDBJ databases">
        <title>Draft genome sequence of various Type strains from the CCUG.</title>
        <authorList>
            <person name="Pineiro-Iglesias B."/>
            <person name="Tunovic T."/>
            <person name="Unosson C."/>
            <person name="Inganas E."/>
            <person name="Ohlen M."/>
            <person name="Cardew S."/>
            <person name="Jensie-Markopoulos S."/>
            <person name="Salva-Serra F."/>
            <person name="Jaen-Luchoro D."/>
            <person name="Karlsson R."/>
            <person name="Svensson-Stadler L."/>
            <person name="Chun J."/>
            <person name="Moore E."/>
        </authorList>
    </citation>
    <scope>NUCLEOTIDE SEQUENCE [LARGE SCALE GENOMIC DNA]</scope>
    <source>
        <strain evidence="3 4">CCUG 56969T</strain>
    </source>
</reference>
<evidence type="ECO:0000256" key="1">
    <source>
        <dbReference type="NCBIfam" id="TIGR02722"/>
    </source>
</evidence>
<comment type="caution">
    <text evidence="3">The sequence shown here is derived from an EMBL/GenBank/DDBJ whole genome shotgun (WGS) entry which is preliminary data.</text>
</comment>
<proteinExistence type="predicted"/>
<evidence type="ECO:0000256" key="2">
    <source>
        <dbReference type="SAM" id="SignalP"/>
    </source>
</evidence>
<evidence type="ECO:0000313" key="4">
    <source>
        <dbReference type="Proteomes" id="UP000322521"/>
    </source>
</evidence>
<dbReference type="OrthoDB" id="9803653at2"/>
<dbReference type="EMBL" id="VXJS01000004">
    <property type="protein sequence ID" value="KAA8677602.1"/>
    <property type="molecule type" value="Genomic_DNA"/>
</dbReference>
<organism evidence="3 4">
    <name type="scientific">Vibrio gigantis</name>
    <dbReference type="NCBI Taxonomy" id="296199"/>
    <lineage>
        <taxon>Bacteria</taxon>
        <taxon>Pseudomonadati</taxon>
        <taxon>Pseudomonadota</taxon>
        <taxon>Gammaproteobacteria</taxon>
        <taxon>Vibrionales</taxon>
        <taxon>Vibrionaceae</taxon>
        <taxon>Vibrio</taxon>
    </lineage>
</organism>
<dbReference type="Gene3D" id="3.40.50.10610">
    <property type="entry name" value="ABC-type transport auxiliary lipoprotein component"/>
    <property type="match status" value="1"/>
</dbReference>
<evidence type="ECO:0000313" key="3">
    <source>
        <dbReference type="EMBL" id="KAA8677602.1"/>
    </source>
</evidence>
<sequence>MMKFSKYVTLVVFALVMVGCQTTTQYIDSTDQKTNITAGLSNADFEQAAQEAIEEMIVSPLLVHPNAQGGGRYVIAVSDITNDTMQRISTEQIAKKIRVGLLQSGKFLASSAIGANKDSLVTESRKMQESSIVNKSTAKGNNIIMPDFSLSGTIIQRVNSLDSGDQKIEYYFQLTLTNIDNGLAYFESETVIGKVADGSTVSW</sequence>
<dbReference type="AlphaFoldDB" id="A0A5M9NZV5"/>
<keyword evidence="2" id="KW-0732">Signal</keyword>
<dbReference type="Proteomes" id="UP000322521">
    <property type="component" value="Unassembled WGS sequence"/>
</dbReference>
<accession>A0A5M9NZV5</accession>
<dbReference type="Pfam" id="PF13036">
    <property type="entry name" value="LpoB"/>
    <property type="match status" value="1"/>
</dbReference>
<feature type="chain" id="PRO_5024288180" description="Penicillin-binding protein activator LpoB" evidence="2">
    <location>
        <begin position="25"/>
        <end position="203"/>
    </location>
</feature>
<name>A0A5M9NZV5_9VIBR</name>